<gene>
    <name evidence="1" type="ORF">GCM10022233_43200</name>
</gene>
<dbReference type="Pfam" id="PF19457">
    <property type="entry name" value="DUF5994"/>
    <property type="match status" value="1"/>
</dbReference>
<dbReference type="EMBL" id="BAAAZY010000011">
    <property type="protein sequence ID" value="GAA4064332.1"/>
    <property type="molecule type" value="Genomic_DNA"/>
</dbReference>
<accession>A0ABP7VCH2</accession>
<keyword evidence="2" id="KW-1185">Reference proteome</keyword>
<proteinExistence type="predicted"/>
<reference evidence="2" key="1">
    <citation type="journal article" date="2019" name="Int. J. Syst. Evol. Microbiol.">
        <title>The Global Catalogue of Microorganisms (GCM) 10K type strain sequencing project: providing services to taxonomists for standard genome sequencing and annotation.</title>
        <authorList>
            <consortium name="The Broad Institute Genomics Platform"/>
            <consortium name="The Broad Institute Genome Sequencing Center for Infectious Disease"/>
            <person name="Wu L."/>
            <person name="Ma J."/>
        </authorList>
    </citation>
    <scope>NUCLEOTIDE SEQUENCE [LARGE SCALE GENOMIC DNA]</scope>
    <source>
        <strain evidence="2">JCM 16925</strain>
    </source>
</reference>
<evidence type="ECO:0000313" key="2">
    <source>
        <dbReference type="Proteomes" id="UP001499984"/>
    </source>
</evidence>
<name>A0ABP7VCH2_9ACTN</name>
<sequence>MTATISLPPTAEAEVDDRVFSSSSPRLSLAPTGPAPALLDGAWWPRSRDLGAELPSLTAVLDPLWGRITRVTVNPTHWPVVPRKVPVAGHVVKVGWFLAEQDPHELLLLSYGMGRWNLLVVPPQTTPVSAAWLMAAASDPLGTSTASRLMAEAARLRTVSEADRAVEAVWDSEGGHEARDPAARPRIPAVTATLPYQPMGR</sequence>
<comment type="caution">
    <text evidence="1">The sequence shown here is derived from an EMBL/GenBank/DDBJ whole genome shotgun (WGS) entry which is preliminary data.</text>
</comment>
<evidence type="ECO:0000313" key="1">
    <source>
        <dbReference type="EMBL" id="GAA4064332.1"/>
    </source>
</evidence>
<organism evidence="1 2">
    <name type="scientific">Streptomyces shaanxiensis</name>
    <dbReference type="NCBI Taxonomy" id="653357"/>
    <lineage>
        <taxon>Bacteria</taxon>
        <taxon>Bacillati</taxon>
        <taxon>Actinomycetota</taxon>
        <taxon>Actinomycetes</taxon>
        <taxon>Kitasatosporales</taxon>
        <taxon>Streptomycetaceae</taxon>
        <taxon>Streptomyces</taxon>
    </lineage>
</organism>
<dbReference type="RefSeq" id="WP_345015148.1">
    <property type="nucleotide sequence ID" value="NZ_BAAAZY010000011.1"/>
</dbReference>
<dbReference type="InterPro" id="IPR046036">
    <property type="entry name" value="DUF5994"/>
</dbReference>
<protein>
    <submittedName>
        <fullName evidence="1">DUF5994 family protein</fullName>
    </submittedName>
</protein>
<dbReference type="Proteomes" id="UP001499984">
    <property type="component" value="Unassembled WGS sequence"/>
</dbReference>